<sequence length="154" mass="17779">MSENLKLARGQNVTADRVGLTFDEIEEKLKISPHKRELILSELNKADEIVFFSLDKLGCMIDEKNGIPALTDKKYINRNWKIILDWIKNFVQIVIPVLALVIAYVSLTSKLDSLKTQSDKELQEVKNIMLEQKKRIEELENQSKILPNQKKDSL</sequence>
<evidence type="ECO:0000313" key="3">
    <source>
        <dbReference type="Proteomes" id="UP000307657"/>
    </source>
</evidence>
<dbReference type="EMBL" id="SUPL01000018">
    <property type="protein sequence ID" value="TJY31311.1"/>
    <property type="molecule type" value="Genomic_DNA"/>
</dbReference>
<organism evidence="2 3">
    <name type="scientific">Pontimicrobium aquaticum</name>
    <dbReference type="NCBI Taxonomy" id="2565367"/>
    <lineage>
        <taxon>Bacteria</taxon>
        <taxon>Pseudomonadati</taxon>
        <taxon>Bacteroidota</taxon>
        <taxon>Flavobacteriia</taxon>
        <taxon>Flavobacteriales</taxon>
        <taxon>Flavobacteriaceae</taxon>
        <taxon>Pontimicrobium</taxon>
    </lineage>
</organism>
<keyword evidence="3" id="KW-1185">Reference proteome</keyword>
<dbReference type="AlphaFoldDB" id="A0A4U0EIY9"/>
<gene>
    <name evidence="2" type="ORF">E5167_15270</name>
</gene>
<proteinExistence type="predicted"/>
<name>A0A4U0EIY9_9FLAO</name>
<keyword evidence="1" id="KW-1133">Transmembrane helix</keyword>
<dbReference type="Proteomes" id="UP000307657">
    <property type="component" value="Unassembled WGS sequence"/>
</dbReference>
<protein>
    <submittedName>
        <fullName evidence="2">Uncharacterized protein</fullName>
    </submittedName>
</protein>
<keyword evidence="1" id="KW-0472">Membrane</keyword>
<comment type="caution">
    <text evidence="2">The sequence shown here is derived from an EMBL/GenBank/DDBJ whole genome shotgun (WGS) entry which is preliminary data.</text>
</comment>
<evidence type="ECO:0000256" key="1">
    <source>
        <dbReference type="SAM" id="Phobius"/>
    </source>
</evidence>
<dbReference type="RefSeq" id="WP_136845024.1">
    <property type="nucleotide sequence ID" value="NZ_SUPL01000018.1"/>
</dbReference>
<keyword evidence="1" id="KW-0812">Transmembrane</keyword>
<reference evidence="2 3" key="1">
    <citation type="submission" date="2019-04" db="EMBL/GenBank/DDBJ databases">
        <title>Lacinutrix sp. nov., isolated from marine water.</title>
        <authorList>
            <person name="Kim W."/>
        </authorList>
    </citation>
    <scope>NUCLEOTIDE SEQUENCE [LARGE SCALE GENOMIC DNA]</scope>
    <source>
        <strain evidence="2 3">CAU 1491</strain>
    </source>
</reference>
<accession>A0A4U0EIY9</accession>
<dbReference type="OrthoDB" id="1454463at2"/>
<evidence type="ECO:0000313" key="2">
    <source>
        <dbReference type="EMBL" id="TJY31311.1"/>
    </source>
</evidence>
<feature type="transmembrane region" description="Helical" evidence="1">
    <location>
        <begin position="86"/>
        <end position="107"/>
    </location>
</feature>